<evidence type="ECO:0000313" key="2">
    <source>
        <dbReference type="EnsemblMetazoa" id="GPAI005897-PA"/>
    </source>
</evidence>
<reference evidence="2" key="2">
    <citation type="submission" date="2020-05" db="UniProtKB">
        <authorList>
            <consortium name="EnsemblMetazoa"/>
        </authorList>
    </citation>
    <scope>IDENTIFICATION</scope>
    <source>
        <strain evidence="2">IAEA</strain>
    </source>
</reference>
<keyword evidence="3" id="KW-1185">Reference proteome</keyword>
<feature type="transmembrane region" description="Helical" evidence="1">
    <location>
        <begin position="36"/>
        <end position="55"/>
    </location>
</feature>
<reference evidence="3" key="1">
    <citation type="submission" date="2014-03" db="EMBL/GenBank/DDBJ databases">
        <authorList>
            <person name="Aksoy S."/>
            <person name="Warren W."/>
            <person name="Wilson R.K."/>
        </authorList>
    </citation>
    <scope>NUCLEOTIDE SEQUENCE [LARGE SCALE GENOMIC DNA]</scope>
    <source>
        <strain evidence="3">IAEA</strain>
    </source>
</reference>
<evidence type="ECO:0000313" key="3">
    <source>
        <dbReference type="Proteomes" id="UP000092445"/>
    </source>
</evidence>
<dbReference type="Proteomes" id="UP000092445">
    <property type="component" value="Unassembled WGS sequence"/>
</dbReference>
<keyword evidence="1" id="KW-1133">Transmembrane helix</keyword>
<dbReference type="AlphaFoldDB" id="A0A1A9Z735"/>
<dbReference type="EnsemblMetazoa" id="GPAI005897-RA">
    <property type="protein sequence ID" value="GPAI005897-PA"/>
    <property type="gene ID" value="GPAI005897"/>
</dbReference>
<organism evidence="2 3">
    <name type="scientific">Glossina pallidipes</name>
    <name type="common">Tsetse fly</name>
    <dbReference type="NCBI Taxonomy" id="7398"/>
    <lineage>
        <taxon>Eukaryota</taxon>
        <taxon>Metazoa</taxon>
        <taxon>Ecdysozoa</taxon>
        <taxon>Arthropoda</taxon>
        <taxon>Hexapoda</taxon>
        <taxon>Insecta</taxon>
        <taxon>Pterygota</taxon>
        <taxon>Neoptera</taxon>
        <taxon>Endopterygota</taxon>
        <taxon>Diptera</taxon>
        <taxon>Brachycera</taxon>
        <taxon>Muscomorpha</taxon>
        <taxon>Hippoboscoidea</taxon>
        <taxon>Glossinidae</taxon>
        <taxon>Glossina</taxon>
    </lineage>
</organism>
<sequence>MGVAASNLWSNAVYIQILKMGFALFSQSEILPVTDMMSITLLYTATNFMIILIFCEIKSRYASLSQPQGFNNITKEAKPLYVYVSFDKYLMLACRGNINAVSVSLLGTNINKRKFVDSSWLSICQVAKIYQNYPKPKSSPLINEIT</sequence>
<keyword evidence="1" id="KW-0472">Membrane</keyword>
<proteinExistence type="predicted"/>
<evidence type="ECO:0000256" key="1">
    <source>
        <dbReference type="SAM" id="Phobius"/>
    </source>
</evidence>
<protein>
    <submittedName>
        <fullName evidence="2">Uncharacterized protein</fullName>
    </submittedName>
</protein>
<dbReference type="VEuPathDB" id="VectorBase:GPAI005897"/>
<name>A0A1A9Z735_GLOPL</name>
<accession>A0A1A9Z735</accession>
<keyword evidence="1" id="KW-0812">Transmembrane</keyword>